<keyword evidence="2" id="KW-0328">Glycosyltransferase</keyword>
<name>A0ABV7HSQ2_9GAMM</name>
<dbReference type="InterPro" id="IPR050834">
    <property type="entry name" value="Glycosyltransf_2"/>
</dbReference>
<proteinExistence type="predicted"/>
<dbReference type="PANTHER" id="PTHR43685:SF2">
    <property type="entry name" value="GLYCOSYLTRANSFERASE 2-LIKE DOMAIN-CONTAINING PROTEIN"/>
    <property type="match status" value="1"/>
</dbReference>
<evidence type="ECO:0000313" key="3">
    <source>
        <dbReference type="Proteomes" id="UP001595548"/>
    </source>
</evidence>
<evidence type="ECO:0000259" key="1">
    <source>
        <dbReference type="Pfam" id="PF00535"/>
    </source>
</evidence>
<dbReference type="InterPro" id="IPR001173">
    <property type="entry name" value="Glyco_trans_2-like"/>
</dbReference>
<dbReference type="EMBL" id="JBHRTL010000006">
    <property type="protein sequence ID" value="MFC3155631.1"/>
    <property type="molecule type" value="Genomic_DNA"/>
</dbReference>
<dbReference type="SUPFAM" id="SSF53448">
    <property type="entry name" value="Nucleotide-diphospho-sugar transferases"/>
    <property type="match status" value="2"/>
</dbReference>
<feature type="domain" description="Glycosyltransferase 2-like" evidence="1">
    <location>
        <begin position="307"/>
        <end position="451"/>
    </location>
</feature>
<dbReference type="EC" id="2.4.-.-" evidence="2"/>
<feature type="domain" description="Glycosyltransferase 2-like" evidence="1">
    <location>
        <begin position="11"/>
        <end position="134"/>
    </location>
</feature>
<dbReference type="RefSeq" id="WP_382416430.1">
    <property type="nucleotide sequence ID" value="NZ_AP031500.1"/>
</dbReference>
<accession>A0ABV7HSQ2</accession>
<keyword evidence="3" id="KW-1185">Reference proteome</keyword>
<dbReference type="Pfam" id="PF00535">
    <property type="entry name" value="Glycos_transf_2"/>
    <property type="match status" value="2"/>
</dbReference>
<dbReference type="PANTHER" id="PTHR43685">
    <property type="entry name" value="GLYCOSYLTRANSFERASE"/>
    <property type="match status" value="1"/>
</dbReference>
<evidence type="ECO:0000313" key="2">
    <source>
        <dbReference type="EMBL" id="MFC3155631.1"/>
    </source>
</evidence>
<dbReference type="InterPro" id="IPR029044">
    <property type="entry name" value="Nucleotide-diphossugar_trans"/>
</dbReference>
<organism evidence="2 3">
    <name type="scientific">Gilvimarinus japonicus</name>
    <dbReference type="NCBI Taxonomy" id="1796469"/>
    <lineage>
        <taxon>Bacteria</taxon>
        <taxon>Pseudomonadati</taxon>
        <taxon>Pseudomonadota</taxon>
        <taxon>Gammaproteobacteria</taxon>
        <taxon>Cellvibrionales</taxon>
        <taxon>Cellvibrionaceae</taxon>
        <taxon>Gilvimarinus</taxon>
    </lineage>
</organism>
<dbReference type="Proteomes" id="UP001595548">
    <property type="component" value="Unassembled WGS sequence"/>
</dbReference>
<reference evidence="3" key="1">
    <citation type="journal article" date="2019" name="Int. J. Syst. Evol. Microbiol.">
        <title>The Global Catalogue of Microorganisms (GCM) 10K type strain sequencing project: providing services to taxonomists for standard genome sequencing and annotation.</title>
        <authorList>
            <consortium name="The Broad Institute Genomics Platform"/>
            <consortium name="The Broad Institute Genome Sequencing Center for Infectious Disease"/>
            <person name="Wu L."/>
            <person name="Ma J."/>
        </authorList>
    </citation>
    <scope>NUCLEOTIDE SEQUENCE [LARGE SCALE GENOMIC DNA]</scope>
    <source>
        <strain evidence="3">KCTC 52141</strain>
    </source>
</reference>
<protein>
    <submittedName>
        <fullName evidence="2">Glycosyltransferase family 2 protein</fullName>
        <ecNumber evidence="2">2.4.-.-</ecNumber>
    </submittedName>
</protein>
<comment type="caution">
    <text evidence="2">The sequence shown here is derived from an EMBL/GenBank/DDBJ whole genome shotgun (WGS) entry which is preliminary data.</text>
</comment>
<dbReference type="Gene3D" id="3.90.550.10">
    <property type="entry name" value="Spore Coat Polysaccharide Biosynthesis Protein SpsA, Chain A"/>
    <property type="match status" value="2"/>
</dbReference>
<dbReference type="GO" id="GO:0016757">
    <property type="term" value="F:glycosyltransferase activity"/>
    <property type="evidence" value="ECO:0007669"/>
    <property type="project" value="UniProtKB-KW"/>
</dbReference>
<gene>
    <name evidence="2" type="ORF">ACFOEB_10505</name>
</gene>
<sequence>MDPKADKPRISVVTVMLNALDDFRLTAESVKNQTYRNLEYIVVDGGSTDGTQEYVAKNKHNISAYVSEADSGIYNAMNKAVRMCSGDFVIFMNAADEFASPTVIEEAITKTDTNADFIYGDRYRTEVNGVRTYEKAGDLSNILYTEVIYHQAVFNRRTVLLEHPYNENLQLAADYKFIVDRYMEGFNFQYAPIPICNFKSGGRSRQGFLMGASEAALAAFSHLKDKKEWKKTHFIKSISLNCCELYLNRALNDLTTNSNIKTHNVNSIIAIKNFERDPVTKGVLLRLLTKLNDEGYLISKRSCPKISVLTVVYNDKAGLLRTIQSLRRLNYPNLEFIVIDGNSIDGTKEVIDTNLDVIDVAVSETDNGIYDAMNKAIDLATGYYSIFMNAGDEFSDENVIDRIFLNNDFDDKFDVIYGNRKYISEKQASLQQAKSIDTINIRMPFCHQAIFTKTSALLKHKFDLTFKSAADYNQFIQLYKSGAKFKHVDTLVCNFYAGGTSEEGLTPYLESIKVQIDNFGLSDTRKNSAYYKAFCRNAENILRGS</sequence>
<keyword evidence="2" id="KW-0808">Transferase</keyword>
<dbReference type="CDD" id="cd06433">
    <property type="entry name" value="GT_2_WfgS_like"/>
    <property type="match status" value="2"/>
</dbReference>